<evidence type="ECO:0000313" key="3">
    <source>
        <dbReference type="EMBL" id="SLN67789.1"/>
    </source>
</evidence>
<evidence type="ECO:0000313" key="4">
    <source>
        <dbReference type="Proteomes" id="UP000193870"/>
    </source>
</evidence>
<name>A0A1Y5TR35_9RHOB</name>
<dbReference type="AlphaFoldDB" id="A0A1Y5TR35"/>
<accession>A0A1Y5TR35</accession>
<feature type="region of interest" description="Disordered" evidence="1">
    <location>
        <begin position="1"/>
        <end position="43"/>
    </location>
</feature>
<dbReference type="OrthoDB" id="784829at2"/>
<dbReference type="Proteomes" id="UP000193870">
    <property type="component" value="Unassembled WGS sequence"/>
</dbReference>
<keyword evidence="4" id="KW-1185">Reference proteome</keyword>
<dbReference type="STRING" id="315423.SAMN04488020_1156"/>
<feature type="domain" description="DUF927" evidence="2">
    <location>
        <begin position="78"/>
        <end position="266"/>
    </location>
</feature>
<evidence type="ECO:0000259" key="2">
    <source>
        <dbReference type="Pfam" id="PF06048"/>
    </source>
</evidence>
<dbReference type="EMBL" id="FWFV01000014">
    <property type="protein sequence ID" value="SLN67789.1"/>
    <property type="molecule type" value="Genomic_DNA"/>
</dbReference>
<sequence>MPHHDPGEPHPDDEARTHLPVPIVSADEHAPADDEAPREETETETFLREMEEELPRGYLYFLDIGLLYQLTKAGDYAPVCSPIRVLRRLRTPDGTGRPLEIALRDFDGRIRTVIVPVAELSTRPAAVVNALTHVGLDLRGKPADLTALIKAWDVDATGYLADRPGWLDLPNGASVFIRPDGEVCASRPITEIVRLSGATPMPVSGTLEDWQTTIGRWSVGNPALIAGVAMGFVGPLLGPSRLDTVGINLHSKTSSGKSTVARAARS</sequence>
<feature type="compositionally biased region" description="Acidic residues" evidence="1">
    <location>
        <begin position="33"/>
        <end position="43"/>
    </location>
</feature>
<protein>
    <recommendedName>
        <fullName evidence="2">DUF927 domain-containing protein</fullName>
    </recommendedName>
</protein>
<reference evidence="3 4" key="1">
    <citation type="submission" date="2017-03" db="EMBL/GenBank/DDBJ databases">
        <authorList>
            <person name="Afonso C.L."/>
            <person name="Miller P.J."/>
            <person name="Scott M.A."/>
            <person name="Spackman E."/>
            <person name="Goraichik I."/>
            <person name="Dimitrov K.M."/>
            <person name="Suarez D.L."/>
            <person name="Swayne D.E."/>
        </authorList>
    </citation>
    <scope>NUCLEOTIDE SEQUENCE [LARGE SCALE GENOMIC DNA]</scope>
    <source>
        <strain evidence="3 4">CECT 7066</strain>
    </source>
</reference>
<organism evidence="3 4">
    <name type="scientific">Palleronia marisminoris</name>
    <dbReference type="NCBI Taxonomy" id="315423"/>
    <lineage>
        <taxon>Bacteria</taxon>
        <taxon>Pseudomonadati</taxon>
        <taxon>Pseudomonadota</taxon>
        <taxon>Alphaproteobacteria</taxon>
        <taxon>Rhodobacterales</taxon>
        <taxon>Roseobacteraceae</taxon>
        <taxon>Palleronia</taxon>
    </lineage>
</organism>
<feature type="compositionally biased region" description="Basic and acidic residues" evidence="1">
    <location>
        <begin position="1"/>
        <end position="17"/>
    </location>
</feature>
<dbReference type="RefSeq" id="WP_085855365.1">
    <property type="nucleotide sequence ID" value="NZ_FWFV01000014.1"/>
</dbReference>
<evidence type="ECO:0000256" key="1">
    <source>
        <dbReference type="SAM" id="MobiDB-lite"/>
    </source>
</evidence>
<dbReference type="InterPro" id="IPR009270">
    <property type="entry name" value="DUF927"/>
</dbReference>
<gene>
    <name evidence="3" type="ORF">PAM7066_03400</name>
</gene>
<proteinExistence type="predicted"/>
<dbReference type="Pfam" id="PF06048">
    <property type="entry name" value="DUF927"/>
    <property type="match status" value="1"/>
</dbReference>